<evidence type="ECO:0000313" key="4">
    <source>
        <dbReference type="EMBL" id="RMB87611.1"/>
    </source>
</evidence>
<feature type="region of interest" description="Disordered" evidence="1">
    <location>
        <begin position="1"/>
        <end position="125"/>
    </location>
</feature>
<name>A0A3M0IDK3_9ACTN</name>
<comment type="caution">
    <text evidence="4">The sequence shown here is derived from an EMBL/GenBank/DDBJ whole genome shotgun (WGS) entry which is preliminary data.</text>
</comment>
<reference evidence="4 5" key="1">
    <citation type="submission" date="2017-11" db="EMBL/GenBank/DDBJ databases">
        <title>Draft genome of actinobacteria isolated from guarana (Paullinia cupana (Mart.) Ducke.</title>
        <authorList>
            <person name="Siqueira K.A."/>
            <person name="Liotti R.G."/>
            <person name="Mendes T.A.O."/>
            <person name="Soares M.A."/>
        </authorList>
    </citation>
    <scope>NUCLEOTIDE SEQUENCE [LARGE SCALE GENOMIC DNA]</scope>
    <source>
        <strain evidence="4 5">193</strain>
    </source>
</reference>
<feature type="domain" description="Ricin B lectin" evidence="3">
    <location>
        <begin position="246"/>
        <end position="398"/>
    </location>
</feature>
<keyword evidence="5" id="KW-1185">Reference proteome</keyword>
<feature type="compositionally biased region" description="Pro residues" evidence="1">
    <location>
        <begin position="39"/>
        <end position="48"/>
    </location>
</feature>
<feature type="compositionally biased region" description="Low complexity" evidence="1">
    <location>
        <begin position="65"/>
        <end position="99"/>
    </location>
</feature>
<dbReference type="InterPro" id="IPR000772">
    <property type="entry name" value="Ricin_B_lectin"/>
</dbReference>
<evidence type="ECO:0000313" key="5">
    <source>
        <dbReference type="Proteomes" id="UP000270471"/>
    </source>
</evidence>
<dbReference type="SMART" id="SM00458">
    <property type="entry name" value="RICIN"/>
    <property type="match status" value="1"/>
</dbReference>
<dbReference type="Gene3D" id="2.80.10.50">
    <property type="match status" value="2"/>
</dbReference>
<gene>
    <name evidence="4" type="ORF">CTZ28_01210</name>
</gene>
<proteinExistence type="predicted"/>
<feature type="transmembrane region" description="Helical" evidence="2">
    <location>
        <begin position="127"/>
        <end position="147"/>
    </location>
</feature>
<accession>A0A3M0IDK3</accession>
<sequence length="400" mass="41038">MPRQHEPPAGETTSPVAVRRAVPVPPPGEDPGADLGPHTPDPTAPVPIPESATPAPRRLFGRRSGAAAAEPAPAGPAQQPERQQQQAAGDGPGPEAAAGVLFAGHDGGPGDPGTAGESPGRPRGPMLAAAAIAGAVLISVPFLVLGLRGDDERVVNTAPVGGTTLDPGLSDDKPAADYTAESPSPSASPSPSKSPSPKASAVEVKAAPQVVVKETPVAKPTVTAKAKAKKAAAPTARQLANAVSHRTNVLLKNVATGKCADLPNFGKGQNDGPVNQYICRPTDTDNQLWDLQVTDADGGPGGASLFVVKNRQDGLCLDLPYNGSVSPETVISEFSCDGTNADNQLWWLDPRPEGYWIRNVASNLCIEVTGGRVAGDDARLQVAKCGDTQLSAQRWMISQS</sequence>
<dbReference type="Proteomes" id="UP000270471">
    <property type="component" value="Unassembled WGS sequence"/>
</dbReference>
<dbReference type="InterPro" id="IPR035992">
    <property type="entry name" value="Ricin_B-like_lectins"/>
</dbReference>
<dbReference type="EMBL" id="PENI01000001">
    <property type="protein sequence ID" value="RMB87611.1"/>
    <property type="molecule type" value="Genomic_DNA"/>
</dbReference>
<evidence type="ECO:0000256" key="2">
    <source>
        <dbReference type="SAM" id="Phobius"/>
    </source>
</evidence>
<protein>
    <recommendedName>
        <fullName evidence="3">Ricin B lectin domain-containing protein</fullName>
    </recommendedName>
</protein>
<evidence type="ECO:0000256" key="1">
    <source>
        <dbReference type="SAM" id="MobiDB-lite"/>
    </source>
</evidence>
<dbReference type="OrthoDB" id="3444343at2"/>
<keyword evidence="2" id="KW-0472">Membrane</keyword>
<dbReference type="SUPFAM" id="SSF50370">
    <property type="entry name" value="Ricin B-like lectins"/>
    <property type="match status" value="1"/>
</dbReference>
<dbReference type="CDD" id="cd00161">
    <property type="entry name" value="beta-trefoil_Ricin-like"/>
    <property type="match status" value="1"/>
</dbReference>
<dbReference type="PROSITE" id="PS50231">
    <property type="entry name" value="RICIN_B_LECTIN"/>
    <property type="match status" value="1"/>
</dbReference>
<dbReference type="AlphaFoldDB" id="A0A3M0IDK3"/>
<dbReference type="RefSeq" id="WP_121887278.1">
    <property type="nucleotide sequence ID" value="NZ_PENI01000001.1"/>
</dbReference>
<keyword evidence="2" id="KW-0812">Transmembrane</keyword>
<evidence type="ECO:0000259" key="3">
    <source>
        <dbReference type="SMART" id="SM00458"/>
    </source>
</evidence>
<keyword evidence="2" id="KW-1133">Transmembrane helix</keyword>
<feature type="region of interest" description="Disordered" evidence="1">
    <location>
        <begin position="154"/>
        <end position="203"/>
    </location>
</feature>
<organism evidence="4 5">
    <name type="scientific">Streptomyces shenzhenensis</name>
    <dbReference type="NCBI Taxonomy" id="943815"/>
    <lineage>
        <taxon>Bacteria</taxon>
        <taxon>Bacillati</taxon>
        <taxon>Actinomycetota</taxon>
        <taxon>Actinomycetes</taxon>
        <taxon>Kitasatosporales</taxon>
        <taxon>Streptomycetaceae</taxon>
        <taxon>Streptomyces</taxon>
    </lineage>
</organism>
<dbReference type="Pfam" id="PF00652">
    <property type="entry name" value="Ricin_B_lectin"/>
    <property type="match status" value="1"/>
</dbReference>